<protein>
    <submittedName>
        <fullName evidence="3">Uncharacterized protein</fullName>
    </submittedName>
</protein>
<evidence type="ECO:0000313" key="3">
    <source>
        <dbReference type="EMBL" id="OAQ94309.1"/>
    </source>
</evidence>
<reference evidence="3 4" key="1">
    <citation type="submission" date="2016-02" db="EMBL/GenBank/DDBJ databases">
        <title>Biosynthesis of antibiotic leucinostatins and their inhibition on Phytophthora in bio-control Purpureocillium lilacinum.</title>
        <authorList>
            <person name="Wang G."/>
            <person name="Liu Z."/>
            <person name="Lin R."/>
            <person name="Li E."/>
            <person name="Mao Z."/>
            <person name="Ling J."/>
            <person name="Yin W."/>
            <person name="Xie B."/>
        </authorList>
    </citation>
    <scope>NUCLEOTIDE SEQUENCE [LARGE SCALE GENOMIC DNA]</scope>
    <source>
        <strain evidence="2">PLBJ-1</strain>
        <strain evidence="3">PLFJ-1</strain>
    </source>
</reference>
<dbReference type="AlphaFoldDB" id="A0A179HXZ2"/>
<name>A0A179HXZ2_PURLI</name>
<dbReference type="EMBL" id="LSBI01000001">
    <property type="protein sequence ID" value="OAQ94309.1"/>
    <property type="molecule type" value="Genomic_DNA"/>
</dbReference>
<dbReference type="EMBL" id="LSBH01000001">
    <property type="protein sequence ID" value="OAQ86349.1"/>
    <property type="molecule type" value="Genomic_DNA"/>
</dbReference>
<feature type="compositionally biased region" description="Low complexity" evidence="1">
    <location>
        <begin position="82"/>
        <end position="96"/>
    </location>
</feature>
<sequence>MLPSPSLLCLTQHHSTRHPSRRPGAPKETAMRQSTAIASLNGHFSHGSTPRSGDWPDFGPTCPPVASRGGRPPVCHGHTKLSYRASASSTSRSRSP</sequence>
<evidence type="ECO:0000256" key="1">
    <source>
        <dbReference type="SAM" id="MobiDB-lite"/>
    </source>
</evidence>
<dbReference type="Proteomes" id="UP000078340">
    <property type="component" value="Unassembled WGS sequence"/>
</dbReference>
<gene>
    <name evidence="2" type="ORF">VFPBJ_00389</name>
    <name evidence="3" type="ORF">VFPFJ_00418</name>
</gene>
<accession>A0A179HXZ2</accession>
<dbReference type="Proteomes" id="UP000078240">
    <property type="component" value="Unassembled WGS sequence"/>
</dbReference>
<feature type="region of interest" description="Disordered" evidence="1">
    <location>
        <begin position="1"/>
        <end position="96"/>
    </location>
</feature>
<comment type="caution">
    <text evidence="3">The sequence shown here is derived from an EMBL/GenBank/DDBJ whole genome shotgun (WGS) entry which is preliminary data.</text>
</comment>
<organism evidence="3 4">
    <name type="scientific">Purpureocillium lilacinum</name>
    <name type="common">Paecilomyces lilacinus</name>
    <dbReference type="NCBI Taxonomy" id="33203"/>
    <lineage>
        <taxon>Eukaryota</taxon>
        <taxon>Fungi</taxon>
        <taxon>Dikarya</taxon>
        <taxon>Ascomycota</taxon>
        <taxon>Pezizomycotina</taxon>
        <taxon>Sordariomycetes</taxon>
        <taxon>Hypocreomycetidae</taxon>
        <taxon>Hypocreales</taxon>
        <taxon>Ophiocordycipitaceae</taxon>
        <taxon>Purpureocillium</taxon>
    </lineage>
</organism>
<proteinExistence type="predicted"/>
<evidence type="ECO:0000313" key="2">
    <source>
        <dbReference type="EMBL" id="OAQ86349.1"/>
    </source>
</evidence>
<evidence type="ECO:0000313" key="4">
    <source>
        <dbReference type="Proteomes" id="UP000078340"/>
    </source>
</evidence>